<gene>
    <name evidence="1" type="ORF">AVDCRST_MAG82-564</name>
</gene>
<accession>A0A6J4P8F3</accession>
<reference evidence="1" key="1">
    <citation type="submission" date="2020-02" db="EMBL/GenBank/DDBJ databases">
        <authorList>
            <person name="Meier V. D."/>
        </authorList>
    </citation>
    <scope>NUCLEOTIDE SEQUENCE</scope>
    <source>
        <strain evidence="1">AVDCRST_MAG82</strain>
    </source>
</reference>
<organism evidence="1">
    <name type="scientific">uncultured Rubrobacteraceae bacterium</name>
    <dbReference type="NCBI Taxonomy" id="349277"/>
    <lineage>
        <taxon>Bacteria</taxon>
        <taxon>Bacillati</taxon>
        <taxon>Actinomycetota</taxon>
        <taxon>Rubrobacteria</taxon>
        <taxon>Rubrobacterales</taxon>
        <taxon>Rubrobacteraceae</taxon>
        <taxon>environmental samples</taxon>
    </lineage>
</organism>
<dbReference type="AlphaFoldDB" id="A0A6J4P8F3"/>
<protein>
    <submittedName>
        <fullName evidence="1">Uncharacterized protein</fullName>
    </submittedName>
</protein>
<dbReference type="EMBL" id="CADCVA010000074">
    <property type="protein sequence ID" value="CAA9407387.1"/>
    <property type="molecule type" value="Genomic_DNA"/>
</dbReference>
<evidence type="ECO:0000313" key="1">
    <source>
        <dbReference type="EMBL" id="CAA9407387.1"/>
    </source>
</evidence>
<name>A0A6J4P8F3_9ACTN</name>
<proteinExistence type="predicted"/>
<sequence length="73" mass="8332">MEGNDRHWRGSPLDMAGNAIDADGIKEVVIEFDNDDEDILRPKRRDEFGSYELQQLAAYLDSLAHSIRKGKKN</sequence>